<dbReference type="EMBL" id="CAJVQB010161352">
    <property type="protein sequence ID" value="CAG8856566.1"/>
    <property type="molecule type" value="Genomic_DNA"/>
</dbReference>
<name>A0ABN7XP93_GIGMA</name>
<proteinExistence type="predicted"/>
<accession>A0ABN7XP93</accession>
<dbReference type="Proteomes" id="UP000789901">
    <property type="component" value="Unassembled WGS sequence"/>
</dbReference>
<evidence type="ECO:0000313" key="2">
    <source>
        <dbReference type="Proteomes" id="UP000789901"/>
    </source>
</evidence>
<feature type="non-terminal residue" evidence="1">
    <location>
        <position position="51"/>
    </location>
</feature>
<gene>
    <name evidence="1" type="ORF">GMARGA_LOCUS45387</name>
</gene>
<keyword evidence="2" id="KW-1185">Reference proteome</keyword>
<sequence>EEFYKINDININMKKTKLIVFNPRVKRDRCEITIAKEMVKAEEKDTLVQFL</sequence>
<organism evidence="1 2">
    <name type="scientific">Gigaspora margarita</name>
    <dbReference type="NCBI Taxonomy" id="4874"/>
    <lineage>
        <taxon>Eukaryota</taxon>
        <taxon>Fungi</taxon>
        <taxon>Fungi incertae sedis</taxon>
        <taxon>Mucoromycota</taxon>
        <taxon>Glomeromycotina</taxon>
        <taxon>Glomeromycetes</taxon>
        <taxon>Diversisporales</taxon>
        <taxon>Gigasporaceae</taxon>
        <taxon>Gigaspora</taxon>
    </lineage>
</organism>
<evidence type="ECO:0000313" key="1">
    <source>
        <dbReference type="EMBL" id="CAG8856566.1"/>
    </source>
</evidence>
<comment type="caution">
    <text evidence="1">The sequence shown here is derived from an EMBL/GenBank/DDBJ whole genome shotgun (WGS) entry which is preliminary data.</text>
</comment>
<feature type="non-terminal residue" evidence="1">
    <location>
        <position position="1"/>
    </location>
</feature>
<reference evidence="1 2" key="1">
    <citation type="submission" date="2021-06" db="EMBL/GenBank/DDBJ databases">
        <authorList>
            <person name="Kallberg Y."/>
            <person name="Tangrot J."/>
            <person name="Rosling A."/>
        </authorList>
    </citation>
    <scope>NUCLEOTIDE SEQUENCE [LARGE SCALE GENOMIC DNA]</scope>
    <source>
        <strain evidence="1 2">120-4 pot B 10/14</strain>
    </source>
</reference>
<protein>
    <submittedName>
        <fullName evidence="1">39641_t:CDS:1</fullName>
    </submittedName>
</protein>